<comment type="pathway">
    <text evidence="2 5">Protein modification; protein ubiquitination.</text>
</comment>
<dbReference type="InterPro" id="IPR013083">
    <property type="entry name" value="Znf_RING/FYVE/PHD"/>
</dbReference>
<organism evidence="8 9">
    <name type="scientific">Dovyalis caffra</name>
    <dbReference type="NCBI Taxonomy" id="77055"/>
    <lineage>
        <taxon>Eukaryota</taxon>
        <taxon>Viridiplantae</taxon>
        <taxon>Streptophyta</taxon>
        <taxon>Embryophyta</taxon>
        <taxon>Tracheophyta</taxon>
        <taxon>Spermatophyta</taxon>
        <taxon>Magnoliopsida</taxon>
        <taxon>eudicotyledons</taxon>
        <taxon>Gunneridae</taxon>
        <taxon>Pentapetalae</taxon>
        <taxon>rosids</taxon>
        <taxon>fabids</taxon>
        <taxon>Malpighiales</taxon>
        <taxon>Salicaceae</taxon>
        <taxon>Flacourtieae</taxon>
        <taxon>Dovyalis</taxon>
    </lineage>
</organism>
<evidence type="ECO:0000313" key="8">
    <source>
        <dbReference type="EMBL" id="CAK7349254.1"/>
    </source>
</evidence>
<dbReference type="Pfam" id="PF25598">
    <property type="entry name" value="ARM_PUB"/>
    <property type="match status" value="1"/>
</dbReference>
<dbReference type="CDD" id="cd16664">
    <property type="entry name" value="RING-Ubox_PUB"/>
    <property type="match status" value="1"/>
</dbReference>
<evidence type="ECO:0000256" key="6">
    <source>
        <dbReference type="SAM" id="MobiDB-lite"/>
    </source>
</evidence>
<evidence type="ECO:0000259" key="7">
    <source>
        <dbReference type="PROSITE" id="PS51698"/>
    </source>
</evidence>
<feature type="region of interest" description="Disordered" evidence="6">
    <location>
        <begin position="97"/>
        <end position="123"/>
    </location>
</feature>
<dbReference type="AlphaFoldDB" id="A0AAV1SCT3"/>
<reference evidence="8 9" key="1">
    <citation type="submission" date="2024-01" db="EMBL/GenBank/DDBJ databases">
        <authorList>
            <person name="Waweru B."/>
        </authorList>
    </citation>
    <scope>NUCLEOTIDE SEQUENCE [LARGE SCALE GENOMIC DNA]</scope>
</reference>
<evidence type="ECO:0000256" key="2">
    <source>
        <dbReference type="ARBA" id="ARBA00004906"/>
    </source>
</evidence>
<name>A0AAV1SCT3_9ROSI</name>
<comment type="caution">
    <text evidence="8">The sequence shown here is derived from an EMBL/GenBank/DDBJ whole genome shotgun (WGS) entry which is preliminary data.</text>
</comment>
<gene>
    <name evidence="8" type="ORF">DCAF_LOCUS21967</name>
</gene>
<evidence type="ECO:0000256" key="4">
    <source>
        <dbReference type="ARBA" id="ARBA00022786"/>
    </source>
</evidence>
<dbReference type="InterPro" id="IPR058678">
    <property type="entry name" value="ARM_PUB"/>
</dbReference>
<feature type="compositionally biased region" description="Low complexity" evidence="6">
    <location>
        <begin position="102"/>
        <end position="122"/>
    </location>
</feature>
<evidence type="ECO:0000313" key="9">
    <source>
        <dbReference type="Proteomes" id="UP001314170"/>
    </source>
</evidence>
<dbReference type="EC" id="2.3.2.27" evidence="5"/>
<dbReference type="PROSITE" id="PS51698">
    <property type="entry name" value="U_BOX"/>
    <property type="match status" value="1"/>
</dbReference>
<keyword evidence="9" id="KW-1185">Reference proteome</keyword>
<dbReference type="Gene3D" id="3.30.40.10">
    <property type="entry name" value="Zinc/RING finger domain, C3HC4 (zinc finger)"/>
    <property type="match status" value="1"/>
</dbReference>
<dbReference type="InterPro" id="IPR045210">
    <property type="entry name" value="RING-Ubox_PUB"/>
</dbReference>
<dbReference type="InterPro" id="IPR045185">
    <property type="entry name" value="PUB22/23/24-like"/>
</dbReference>
<dbReference type="GO" id="GO:0016567">
    <property type="term" value="P:protein ubiquitination"/>
    <property type="evidence" value="ECO:0007669"/>
    <property type="project" value="UniProtKB-UniRule"/>
</dbReference>
<evidence type="ECO:0000256" key="5">
    <source>
        <dbReference type="RuleBase" id="RU369093"/>
    </source>
</evidence>
<dbReference type="EMBL" id="CAWUPB010001173">
    <property type="protein sequence ID" value="CAK7349254.1"/>
    <property type="molecule type" value="Genomic_DNA"/>
</dbReference>
<dbReference type="SUPFAM" id="SSF57850">
    <property type="entry name" value="RING/U-box"/>
    <property type="match status" value="1"/>
</dbReference>
<evidence type="ECO:0000256" key="3">
    <source>
        <dbReference type="ARBA" id="ARBA00022679"/>
    </source>
</evidence>
<dbReference type="GO" id="GO:0061630">
    <property type="term" value="F:ubiquitin protein ligase activity"/>
    <property type="evidence" value="ECO:0007669"/>
    <property type="project" value="UniProtKB-UniRule"/>
</dbReference>
<dbReference type="Pfam" id="PF04564">
    <property type="entry name" value="U-box"/>
    <property type="match status" value="1"/>
</dbReference>
<protein>
    <recommendedName>
        <fullName evidence="5 7">U-box domain-containing protein</fullName>
        <ecNumber evidence="5">2.3.2.27</ecNumber>
    </recommendedName>
    <alternativeName>
        <fullName evidence="5">RING-type E3 ubiquitin transferase PUB</fullName>
    </alternativeName>
</protein>
<proteinExistence type="predicted"/>
<comment type="catalytic activity">
    <reaction evidence="1 5">
        <text>S-ubiquitinyl-[E2 ubiquitin-conjugating enzyme]-L-cysteine + [acceptor protein]-L-lysine = [E2 ubiquitin-conjugating enzyme]-L-cysteine + N(6)-ubiquitinyl-[acceptor protein]-L-lysine.</text>
        <dbReference type="EC" id="2.3.2.27"/>
    </reaction>
</comment>
<dbReference type="SMART" id="SM00504">
    <property type="entry name" value="Ubox"/>
    <property type="match status" value="1"/>
</dbReference>
<dbReference type="InterPro" id="IPR011989">
    <property type="entry name" value="ARM-like"/>
</dbReference>
<dbReference type="PANTHER" id="PTHR22849">
    <property type="entry name" value="WDSAM1 PROTEIN"/>
    <property type="match status" value="1"/>
</dbReference>
<keyword evidence="4 5" id="KW-0833">Ubl conjugation pathway</keyword>
<dbReference type="SUPFAM" id="SSF48371">
    <property type="entry name" value="ARM repeat"/>
    <property type="match status" value="1"/>
</dbReference>
<sequence length="474" mass="52897">MERKIKVGDSSSMDDDEDNICPAEFRCPISMELMKDPVTICTGVTYDRKNIEKWFFAYKKKICPATMQSIHSFDVTPNHTLNRLILDWQLSKQYNQQHDSYSPSSSSSSSSSPSPSSSSSPSVKQLHDEMLSLLHTIDSSPFKVTPLRKLRSILEMGDHIHPSSNIYMIRRDFIRFGGVEVLVQILVQILVAEISSEFVTFRACEEALGVLHLLPLIFSQDSNHQELEERAFQLLSKPESMKSIAIVLQKGSAEARFYTISIFRKMAKNGYDWNGLLRSDHLGGGGNCGGVDLFKSLLEIVSDEICSKASSCALEVLIQMLDSSKKSRLRAIEAGAVCVLIELLPDSNGSKCEKILLLIKLLCECAEGRLALVEHAMGIASVSKKLLHVSNTATKLGVKIFTCLLSSFHPTERVLEELLICGSVKKLVGLLHMDGRSSTKDKVIKMFKLHGNSWMRYPCFPRELKDYLGLVNNA</sequence>
<accession>A0AAV1SCT3</accession>
<dbReference type="InterPro" id="IPR016024">
    <property type="entry name" value="ARM-type_fold"/>
</dbReference>
<comment type="function">
    <text evidence="5">Functions as an E3 ubiquitin ligase.</text>
</comment>
<feature type="domain" description="U-box" evidence="7">
    <location>
        <begin position="20"/>
        <end position="95"/>
    </location>
</feature>
<dbReference type="PANTHER" id="PTHR22849:SF23">
    <property type="entry name" value="U-BOX DOMAIN-CONTAINING PROTEIN"/>
    <property type="match status" value="1"/>
</dbReference>
<dbReference type="InterPro" id="IPR003613">
    <property type="entry name" value="Ubox_domain"/>
</dbReference>
<dbReference type="Proteomes" id="UP001314170">
    <property type="component" value="Unassembled WGS sequence"/>
</dbReference>
<dbReference type="Gene3D" id="1.25.10.10">
    <property type="entry name" value="Leucine-rich Repeat Variant"/>
    <property type="match status" value="1"/>
</dbReference>
<keyword evidence="3 5" id="KW-0808">Transferase</keyword>
<evidence type="ECO:0000256" key="1">
    <source>
        <dbReference type="ARBA" id="ARBA00000900"/>
    </source>
</evidence>